<organism evidence="1 2">
    <name type="scientific">Mesorhizobium abyssinicae</name>
    <dbReference type="NCBI Taxonomy" id="1209958"/>
    <lineage>
        <taxon>Bacteria</taxon>
        <taxon>Pseudomonadati</taxon>
        <taxon>Pseudomonadota</taxon>
        <taxon>Alphaproteobacteria</taxon>
        <taxon>Hyphomicrobiales</taxon>
        <taxon>Phyllobacteriaceae</taxon>
        <taxon>Mesorhizobium</taxon>
    </lineage>
</organism>
<evidence type="ECO:0000313" key="2">
    <source>
        <dbReference type="Proteomes" id="UP001276564"/>
    </source>
</evidence>
<reference evidence="1 2" key="1">
    <citation type="submission" date="2023-08" db="EMBL/GenBank/DDBJ databases">
        <title>Implementing the SeqCode for naming new Mesorhizobium species isolated from Vachellia karroo root nodules.</title>
        <authorList>
            <person name="Van Lill M."/>
        </authorList>
    </citation>
    <scope>NUCLEOTIDE SEQUENCE [LARGE SCALE GENOMIC DNA]</scope>
    <source>
        <strain evidence="1 2">VK4B</strain>
    </source>
</reference>
<proteinExistence type="predicted"/>
<protein>
    <recommendedName>
        <fullName evidence="3">Tail fiber protein</fullName>
    </recommendedName>
</protein>
<sequence>MTVPSDINRSGPYSGNGVTTVFDYEFKITNENYIKVIKADAAGVETVLTIDADYIVSDVGNPAGGQVALTVPLPTGQTLTMIPSVPFTQEIDLENQGAYYAQTVEDALDLSVMRDQQLQEQVNRAVLIPPSEDPEQLDGLVHDILRLADSADNIDIVAGSVASVTTVAANIASVNTAAANIAAIIAAPAEAAAAAASAVAAAASAASVAAAVALIATALQPADIGTAVQAYDADLASIASLTTQPFGRSLLTSAAAADLRQSGVVPTYTTLALVPGLDTAKDKLAYVTDFGQEGWFKWDGTDLSTRTVIQSLTTTTVVAATDICTKVAHLLSTGAGVVVTTAVNGLAVNTVYYAIVIDADTFKLATSPTNAIAGTAIDLTGSTNFTLKQLRDPLQRVYVIKTGGQLDGTAGAWVKAQGAQDLGISTANYHRFNDRILLGLGATGWMGDTPGMGASGAGSWLGDEIGAGSAFAMSYLLVGSQLASVTNPVAGFSPGAIVGATRTRDGADSGTGYWGLAGFASGHATSGGSVIWGAYLEAVKRPGSNTTIQGLEVEATNLNSTPVNPVVSPEATYVQGRSFGIFLASGGSNAAPYDVDSAIFVGKNGARFRTGLTFYRDALTKDGGTNYQHAVLLADKALVEWYTSDLAATVGFSIHSEVSAVASQMRLIASDIGLLVNNASGGLAMRVIPNGGVTANYLTLQAVNAGSSPILLAAGSDTNVGHIIRGKGTGGGALQDGASTVRLSWNTTGLGFFAAAPVSQRTMAAATGTATRTTFDTATVTLPLLAERVKALIDDFRSLGTHA</sequence>
<dbReference type="RefSeq" id="WP_320319850.1">
    <property type="nucleotide sequence ID" value="NZ_JAVIIP010000003.1"/>
</dbReference>
<name>A0ABU5AIG5_9HYPH</name>
<dbReference type="EMBL" id="JAVIIP010000003">
    <property type="protein sequence ID" value="MDX8537072.1"/>
    <property type="molecule type" value="Genomic_DNA"/>
</dbReference>
<dbReference type="Proteomes" id="UP001276564">
    <property type="component" value="Unassembled WGS sequence"/>
</dbReference>
<keyword evidence="2" id="KW-1185">Reference proteome</keyword>
<evidence type="ECO:0000313" key="1">
    <source>
        <dbReference type="EMBL" id="MDX8537072.1"/>
    </source>
</evidence>
<comment type="caution">
    <text evidence="1">The sequence shown here is derived from an EMBL/GenBank/DDBJ whole genome shotgun (WGS) entry which is preliminary data.</text>
</comment>
<evidence type="ECO:0008006" key="3">
    <source>
        <dbReference type="Google" id="ProtNLM"/>
    </source>
</evidence>
<accession>A0ABU5AIG5</accession>
<gene>
    <name evidence="1" type="ORF">RFM23_05470</name>
</gene>